<keyword evidence="7" id="KW-0479">Metal-binding</keyword>
<evidence type="ECO:0000256" key="9">
    <source>
        <dbReference type="ARBA" id="ARBA00022776"/>
    </source>
</evidence>
<dbReference type="Pfam" id="PF23406">
    <property type="entry name" value="ZNF380_CC"/>
    <property type="match status" value="1"/>
</dbReference>
<evidence type="ECO:0000256" key="6">
    <source>
        <dbReference type="ARBA" id="ARBA00022618"/>
    </source>
</evidence>
<protein>
    <recommendedName>
        <fullName evidence="3">Zinc finger protein 830</fullName>
    </recommendedName>
    <alternativeName>
        <fullName evidence="14">Coiled-coil domain-containing protein 16</fullName>
    </alternativeName>
</protein>
<dbReference type="GO" id="GO:0005694">
    <property type="term" value="C:chromosome"/>
    <property type="evidence" value="ECO:0007669"/>
    <property type="project" value="UniProtKB-SubCell"/>
</dbReference>
<dbReference type="GO" id="GO:0003676">
    <property type="term" value="F:nucleic acid binding"/>
    <property type="evidence" value="ECO:0007669"/>
    <property type="project" value="InterPro"/>
</dbReference>
<dbReference type="PANTHER" id="PTHR13278:SF0">
    <property type="entry name" value="ZINC FINGER PROTEIN 830"/>
    <property type="match status" value="1"/>
</dbReference>
<dbReference type="OrthoDB" id="77607at2759"/>
<keyword evidence="19" id="KW-1185">Reference proteome</keyword>
<evidence type="ECO:0000256" key="7">
    <source>
        <dbReference type="ARBA" id="ARBA00022723"/>
    </source>
</evidence>
<keyword evidence="13" id="KW-0131">Cell cycle</keyword>
<feature type="compositionally biased region" description="Low complexity" evidence="15">
    <location>
        <begin position="136"/>
        <end position="146"/>
    </location>
</feature>
<dbReference type="CTD" id="8232856"/>
<dbReference type="RefSeq" id="XP_002423318.1">
    <property type="nucleotide sequence ID" value="XM_002423273.1"/>
</dbReference>
<keyword evidence="6" id="KW-0132">Cell division</keyword>
<feature type="compositionally biased region" description="Pro residues" evidence="15">
    <location>
        <begin position="88"/>
        <end position="99"/>
    </location>
</feature>
<evidence type="ECO:0000313" key="19">
    <source>
        <dbReference type="Proteomes" id="UP000009046"/>
    </source>
</evidence>
<evidence type="ECO:0000256" key="8">
    <source>
        <dbReference type="ARBA" id="ARBA00022771"/>
    </source>
</evidence>
<reference evidence="18" key="3">
    <citation type="submission" date="2021-02" db="UniProtKB">
        <authorList>
            <consortium name="EnsemblMetazoa"/>
        </authorList>
    </citation>
    <scope>IDENTIFICATION</scope>
    <source>
        <strain evidence="18">USDA</strain>
    </source>
</reference>
<name>E0VB24_PEDHC</name>
<reference evidence="17" key="1">
    <citation type="submission" date="2007-04" db="EMBL/GenBank/DDBJ databases">
        <title>Annotation of Pediculus humanus corporis strain USDA.</title>
        <authorList>
            <person name="Kirkness E."/>
            <person name="Hannick L."/>
            <person name="Hass B."/>
            <person name="Bruggner R."/>
            <person name="Lawson D."/>
            <person name="Bidwell S."/>
            <person name="Joardar V."/>
            <person name="Caler E."/>
            <person name="Walenz B."/>
            <person name="Inman J."/>
            <person name="Schobel S."/>
            <person name="Galinsky K."/>
            <person name="Amedeo P."/>
            <person name="Strausberg R."/>
        </authorList>
    </citation>
    <scope>NUCLEOTIDE SEQUENCE</scope>
    <source>
        <strain evidence="17">USDA</strain>
    </source>
</reference>
<evidence type="ECO:0000259" key="16">
    <source>
        <dbReference type="SMART" id="SM00451"/>
    </source>
</evidence>
<evidence type="ECO:0000256" key="15">
    <source>
        <dbReference type="SAM" id="MobiDB-lite"/>
    </source>
</evidence>
<dbReference type="InterPro" id="IPR003604">
    <property type="entry name" value="Matrin/U1-like-C_Znf_C2H2"/>
</dbReference>
<accession>E0VB24</accession>
<evidence type="ECO:0000256" key="14">
    <source>
        <dbReference type="ARBA" id="ARBA00030672"/>
    </source>
</evidence>
<dbReference type="GO" id="GO:0033260">
    <property type="term" value="P:nuclear DNA replication"/>
    <property type="evidence" value="ECO:0007669"/>
    <property type="project" value="TreeGrafter"/>
</dbReference>
<sequence>MASSKKKITQVELRLFYITLYIFLTCHTYDKDGTLHCIVCETVVRSENVWSVHLNSKNHKQNILSKVKKKEPPKDNFKEPKPIALKRPTPPTPLTPTPPKKLKSILKNPTPVSFNIKNNENSIQLSKTVSEPSVIEESTTEGGSESINPETNLEEDDTNYDVLPEGFFDDPKLDAKVRNVEYRDPIEEEWELFQKEIKEETSKAQQIIAEDQEEATTERQIDEIDEQIRNWTRVLDLEKKKEKVNMSVTESRADNDDDISGDEEFEEFLDWRSKKSFDYKLNNTVLPT</sequence>
<evidence type="ECO:0000256" key="4">
    <source>
        <dbReference type="ARBA" id="ARBA00022454"/>
    </source>
</evidence>
<dbReference type="Gene3D" id="3.30.160.60">
    <property type="entry name" value="Classic Zinc Finger"/>
    <property type="match status" value="1"/>
</dbReference>
<feature type="region of interest" description="Disordered" evidence="15">
    <location>
        <begin position="66"/>
        <end position="105"/>
    </location>
</feature>
<dbReference type="EnsemblMetazoa" id="PHUM050580-RA">
    <property type="protein sequence ID" value="PHUM050580-PA"/>
    <property type="gene ID" value="PHUM050580"/>
</dbReference>
<evidence type="ECO:0000313" key="18">
    <source>
        <dbReference type="EnsemblMetazoa" id="PHUM050580-PA"/>
    </source>
</evidence>
<proteinExistence type="predicted"/>
<dbReference type="GO" id="GO:0044773">
    <property type="term" value="P:mitotic DNA damage checkpoint signaling"/>
    <property type="evidence" value="ECO:0007669"/>
    <property type="project" value="TreeGrafter"/>
</dbReference>
<dbReference type="InterPro" id="IPR040050">
    <property type="entry name" value="ZNF830-like"/>
</dbReference>
<feature type="region of interest" description="Disordered" evidence="15">
    <location>
        <begin position="125"/>
        <end position="158"/>
    </location>
</feature>
<dbReference type="FunCoup" id="E0VB24">
    <property type="interactions" value="1939"/>
</dbReference>
<feature type="compositionally biased region" description="Basic and acidic residues" evidence="15">
    <location>
        <begin position="70"/>
        <end position="81"/>
    </location>
</feature>
<evidence type="ECO:0000256" key="1">
    <source>
        <dbReference type="ARBA" id="ARBA00004286"/>
    </source>
</evidence>
<dbReference type="PANTHER" id="PTHR13278">
    <property type="entry name" value="ZINC FINGER PROTEIN 830"/>
    <property type="match status" value="1"/>
</dbReference>
<gene>
    <name evidence="18" type="primary">8232856</name>
    <name evidence="17" type="ORF">Phum_PHUM050580</name>
</gene>
<dbReference type="eggNOG" id="KOG3032">
    <property type="taxonomic scope" value="Eukaryota"/>
</dbReference>
<dbReference type="AlphaFoldDB" id="E0VB24"/>
<dbReference type="SUPFAM" id="SSF57667">
    <property type="entry name" value="beta-beta-alpha zinc fingers"/>
    <property type="match status" value="1"/>
</dbReference>
<dbReference type="GO" id="GO:0005681">
    <property type="term" value="C:spliceosomal complex"/>
    <property type="evidence" value="ECO:0007669"/>
    <property type="project" value="InterPro"/>
</dbReference>
<dbReference type="STRING" id="121224.E0VB24"/>
<organism>
    <name type="scientific">Pediculus humanus subsp. corporis</name>
    <name type="common">Body louse</name>
    <dbReference type="NCBI Taxonomy" id="121224"/>
    <lineage>
        <taxon>Eukaryota</taxon>
        <taxon>Metazoa</taxon>
        <taxon>Ecdysozoa</taxon>
        <taxon>Arthropoda</taxon>
        <taxon>Hexapoda</taxon>
        <taxon>Insecta</taxon>
        <taxon>Pterygota</taxon>
        <taxon>Neoptera</taxon>
        <taxon>Paraneoptera</taxon>
        <taxon>Psocodea</taxon>
        <taxon>Troctomorpha</taxon>
        <taxon>Phthiraptera</taxon>
        <taxon>Anoplura</taxon>
        <taxon>Pediculidae</taxon>
        <taxon>Pediculus</taxon>
    </lineage>
</organism>
<dbReference type="EMBL" id="DS235021">
    <property type="protein sequence ID" value="EEB10580.1"/>
    <property type="molecule type" value="Genomic_DNA"/>
</dbReference>
<evidence type="ECO:0000256" key="13">
    <source>
        <dbReference type="ARBA" id="ARBA00023306"/>
    </source>
</evidence>
<evidence type="ECO:0000256" key="12">
    <source>
        <dbReference type="ARBA" id="ARBA00023242"/>
    </source>
</evidence>
<keyword evidence="9" id="KW-0498">Mitosis</keyword>
<dbReference type="InParanoid" id="E0VB24"/>
<evidence type="ECO:0000256" key="3">
    <source>
        <dbReference type="ARBA" id="ARBA00017358"/>
    </source>
</evidence>
<keyword evidence="4" id="KW-0158">Chromosome</keyword>
<dbReference type="GO" id="GO:0016607">
    <property type="term" value="C:nuclear speck"/>
    <property type="evidence" value="ECO:0007669"/>
    <property type="project" value="UniProtKB-SubCell"/>
</dbReference>
<keyword evidence="12" id="KW-0539">Nucleus</keyword>
<dbReference type="SMART" id="SM00451">
    <property type="entry name" value="ZnF_U1"/>
    <property type="match status" value="1"/>
</dbReference>
<dbReference type="GeneID" id="8232856"/>
<dbReference type="GO" id="GO:0008270">
    <property type="term" value="F:zinc ion binding"/>
    <property type="evidence" value="ECO:0007669"/>
    <property type="project" value="UniProtKB-KW"/>
</dbReference>
<dbReference type="EMBL" id="AAZO01000601">
    <property type="status" value="NOT_ANNOTATED_CDS"/>
    <property type="molecule type" value="Genomic_DNA"/>
</dbReference>
<keyword evidence="11" id="KW-0175">Coiled coil</keyword>
<dbReference type="HOGENOM" id="CLU_058140_1_0_1"/>
<evidence type="ECO:0000256" key="5">
    <source>
        <dbReference type="ARBA" id="ARBA00022473"/>
    </source>
</evidence>
<dbReference type="InterPro" id="IPR036236">
    <property type="entry name" value="Znf_C2H2_sf"/>
</dbReference>
<feature type="domain" description="U1-type" evidence="16">
    <location>
        <begin position="32"/>
        <end position="66"/>
    </location>
</feature>
<dbReference type="KEGG" id="phu:Phum_PHUM050580"/>
<dbReference type="InterPro" id="IPR059039">
    <property type="entry name" value="ZNF380_CC"/>
</dbReference>
<evidence type="ECO:0000313" key="17">
    <source>
        <dbReference type="EMBL" id="EEB10580.1"/>
    </source>
</evidence>
<dbReference type="GO" id="GO:0033314">
    <property type="term" value="P:mitotic DNA replication checkpoint signaling"/>
    <property type="evidence" value="ECO:0007669"/>
    <property type="project" value="TreeGrafter"/>
</dbReference>
<keyword evidence="8" id="KW-0863">Zinc-finger</keyword>
<keyword evidence="5" id="KW-0217">Developmental protein</keyword>
<dbReference type="Proteomes" id="UP000009046">
    <property type="component" value="Unassembled WGS sequence"/>
</dbReference>
<evidence type="ECO:0000256" key="10">
    <source>
        <dbReference type="ARBA" id="ARBA00022833"/>
    </source>
</evidence>
<dbReference type="OMA" id="YIDFMRE"/>
<comment type="subcellular location">
    <subcellularLocation>
        <location evidence="1">Chromosome</location>
    </subcellularLocation>
    <subcellularLocation>
        <location evidence="2">Nucleus speckle</location>
    </subcellularLocation>
</comment>
<reference evidence="17" key="2">
    <citation type="submission" date="2007-04" db="EMBL/GenBank/DDBJ databases">
        <title>The genome of the human body louse.</title>
        <authorList>
            <consortium name="The Human Body Louse Genome Consortium"/>
            <person name="Kirkness E."/>
            <person name="Walenz B."/>
            <person name="Hass B."/>
            <person name="Bruggner R."/>
            <person name="Strausberg R."/>
        </authorList>
    </citation>
    <scope>NUCLEOTIDE SEQUENCE</scope>
    <source>
        <strain evidence="17">USDA</strain>
    </source>
</reference>
<evidence type="ECO:0000256" key="11">
    <source>
        <dbReference type="ARBA" id="ARBA00023054"/>
    </source>
</evidence>
<dbReference type="VEuPathDB" id="VectorBase:PHUM050580"/>
<keyword evidence="10" id="KW-0862">Zinc</keyword>
<evidence type="ECO:0000256" key="2">
    <source>
        <dbReference type="ARBA" id="ARBA00004324"/>
    </source>
</evidence>
<dbReference type="GO" id="GO:0051301">
    <property type="term" value="P:cell division"/>
    <property type="evidence" value="ECO:0007669"/>
    <property type="project" value="UniProtKB-KW"/>
</dbReference>